<dbReference type="KEGG" id="ppp:112294094"/>
<evidence type="ECO:0000313" key="5">
    <source>
        <dbReference type="EnsemblPlants" id="Pp3c17_11090V3.1"/>
    </source>
</evidence>
<reference evidence="4 6" key="2">
    <citation type="journal article" date="2018" name="Plant J.">
        <title>The Physcomitrella patens chromosome-scale assembly reveals moss genome structure and evolution.</title>
        <authorList>
            <person name="Lang D."/>
            <person name="Ullrich K.K."/>
            <person name="Murat F."/>
            <person name="Fuchs J."/>
            <person name="Jenkins J."/>
            <person name="Haas F.B."/>
            <person name="Piednoel M."/>
            <person name="Gundlach H."/>
            <person name="Van Bel M."/>
            <person name="Meyberg R."/>
            <person name="Vives C."/>
            <person name="Morata J."/>
            <person name="Symeonidi A."/>
            <person name="Hiss M."/>
            <person name="Muchero W."/>
            <person name="Kamisugi Y."/>
            <person name="Saleh O."/>
            <person name="Blanc G."/>
            <person name="Decker E.L."/>
            <person name="van Gessel N."/>
            <person name="Grimwood J."/>
            <person name="Hayes R.D."/>
            <person name="Graham S.W."/>
            <person name="Gunter L.E."/>
            <person name="McDaniel S.F."/>
            <person name="Hoernstein S.N.W."/>
            <person name="Larsson A."/>
            <person name="Li F.W."/>
            <person name="Perroud P.F."/>
            <person name="Phillips J."/>
            <person name="Ranjan P."/>
            <person name="Rokshar D.S."/>
            <person name="Rothfels C.J."/>
            <person name="Schneider L."/>
            <person name="Shu S."/>
            <person name="Stevenson D.W."/>
            <person name="Thummler F."/>
            <person name="Tillich M."/>
            <person name="Villarreal Aguilar J.C."/>
            <person name="Widiez T."/>
            <person name="Wong G.K."/>
            <person name="Wymore A."/>
            <person name="Zhang Y."/>
            <person name="Zimmer A.D."/>
            <person name="Quatrano R.S."/>
            <person name="Mayer K.F.X."/>
            <person name="Goodstein D."/>
            <person name="Casacuberta J.M."/>
            <person name="Vandepoele K."/>
            <person name="Reski R."/>
            <person name="Cuming A.C."/>
            <person name="Tuskan G.A."/>
            <person name="Maumus F."/>
            <person name="Salse J."/>
            <person name="Schmutz J."/>
            <person name="Rensing S.A."/>
        </authorList>
    </citation>
    <scope>NUCLEOTIDE SEQUENCE [LARGE SCALE GENOMIC DNA]</scope>
    <source>
        <strain evidence="5 6">cv. Gransden 2004</strain>
    </source>
</reference>
<feature type="compositionally biased region" description="Polar residues" evidence="1">
    <location>
        <begin position="630"/>
        <end position="641"/>
    </location>
</feature>
<name>A0A2K1J3H2_PHYPA</name>
<evidence type="ECO:0008006" key="7">
    <source>
        <dbReference type="Google" id="ProtNLM"/>
    </source>
</evidence>
<dbReference type="STRING" id="3218.A0A2K1J3H2"/>
<protein>
    <recommendedName>
        <fullName evidence="7">DUF4378 domain-containing protein</fullName>
    </recommendedName>
</protein>
<organism evidence="4">
    <name type="scientific">Physcomitrium patens</name>
    <name type="common">Spreading-leaved earth moss</name>
    <name type="synonym">Physcomitrella patens</name>
    <dbReference type="NCBI Taxonomy" id="3218"/>
    <lineage>
        <taxon>Eukaryota</taxon>
        <taxon>Viridiplantae</taxon>
        <taxon>Streptophyta</taxon>
        <taxon>Embryophyta</taxon>
        <taxon>Bryophyta</taxon>
        <taxon>Bryophytina</taxon>
        <taxon>Bryopsida</taxon>
        <taxon>Funariidae</taxon>
        <taxon>Funariales</taxon>
        <taxon>Funariaceae</taxon>
        <taxon>Physcomitrium</taxon>
    </lineage>
</organism>
<dbReference type="EMBL" id="ABEU02000017">
    <property type="protein sequence ID" value="PNR36068.1"/>
    <property type="molecule type" value="Genomic_DNA"/>
</dbReference>
<feature type="domain" description="DUF4378" evidence="2">
    <location>
        <begin position="1025"/>
        <end position="1184"/>
    </location>
</feature>
<dbReference type="GeneID" id="112294094"/>
<dbReference type="RefSeq" id="XP_024400016.1">
    <property type="nucleotide sequence ID" value="XM_024544248.2"/>
</dbReference>
<feature type="region of interest" description="Disordered" evidence="1">
    <location>
        <begin position="38"/>
        <end position="137"/>
    </location>
</feature>
<dbReference type="Gramene" id="Pp3c17_11090V3.2">
    <property type="protein sequence ID" value="Pp3c17_11090V3.2"/>
    <property type="gene ID" value="Pp3c17_11090"/>
</dbReference>
<dbReference type="PANTHER" id="PTHR21726">
    <property type="entry name" value="PHOSPHATIDYLINOSITOL N-ACETYLGLUCOSAMINYLTRANSFERASE SUBUNIT P DOWN SYNDROME CRITICAL REGION PROTEIN 5 -RELATED"/>
    <property type="match status" value="1"/>
</dbReference>
<evidence type="ECO:0000313" key="6">
    <source>
        <dbReference type="Proteomes" id="UP000006727"/>
    </source>
</evidence>
<feature type="compositionally biased region" description="Basic and acidic residues" evidence="1">
    <location>
        <begin position="729"/>
        <end position="744"/>
    </location>
</feature>
<feature type="compositionally biased region" description="Polar residues" evidence="1">
    <location>
        <begin position="703"/>
        <end position="715"/>
    </location>
</feature>
<feature type="compositionally biased region" description="Low complexity" evidence="1">
    <location>
        <begin position="932"/>
        <end position="941"/>
    </location>
</feature>
<dbReference type="EnsemblPlants" id="Pp3c17_11090V3.1">
    <property type="protein sequence ID" value="Pp3c17_11090V3.1"/>
    <property type="gene ID" value="Pp3c17_11090"/>
</dbReference>
<dbReference type="PANTHER" id="PTHR21726:SF61">
    <property type="entry name" value="DNAA INITIATOR-ASSOCIATING PROTEIN"/>
    <property type="match status" value="1"/>
</dbReference>
<dbReference type="OrthoDB" id="765769at2759"/>
<reference evidence="4 6" key="1">
    <citation type="journal article" date="2008" name="Science">
        <title>The Physcomitrella genome reveals evolutionary insights into the conquest of land by plants.</title>
        <authorList>
            <person name="Rensing S."/>
            <person name="Lang D."/>
            <person name="Zimmer A."/>
            <person name="Terry A."/>
            <person name="Salamov A."/>
            <person name="Shapiro H."/>
            <person name="Nishiyama T."/>
            <person name="Perroud P.-F."/>
            <person name="Lindquist E."/>
            <person name="Kamisugi Y."/>
            <person name="Tanahashi T."/>
            <person name="Sakakibara K."/>
            <person name="Fujita T."/>
            <person name="Oishi K."/>
            <person name="Shin-I T."/>
            <person name="Kuroki Y."/>
            <person name="Toyoda A."/>
            <person name="Suzuki Y."/>
            <person name="Hashimoto A."/>
            <person name="Yamaguchi K."/>
            <person name="Sugano A."/>
            <person name="Kohara Y."/>
            <person name="Fujiyama A."/>
            <person name="Anterola A."/>
            <person name="Aoki S."/>
            <person name="Ashton N."/>
            <person name="Barbazuk W.B."/>
            <person name="Barker E."/>
            <person name="Bennetzen J."/>
            <person name="Bezanilla M."/>
            <person name="Blankenship R."/>
            <person name="Cho S.H."/>
            <person name="Dutcher S."/>
            <person name="Estelle M."/>
            <person name="Fawcett J.A."/>
            <person name="Gundlach H."/>
            <person name="Hanada K."/>
            <person name="Heyl A."/>
            <person name="Hicks K.A."/>
            <person name="Hugh J."/>
            <person name="Lohr M."/>
            <person name="Mayer K."/>
            <person name="Melkozernov A."/>
            <person name="Murata T."/>
            <person name="Nelson D."/>
            <person name="Pils B."/>
            <person name="Prigge M."/>
            <person name="Reiss B."/>
            <person name="Renner T."/>
            <person name="Rombauts S."/>
            <person name="Rushton P."/>
            <person name="Sanderfoot A."/>
            <person name="Schween G."/>
            <person name="Shiu S.-H."/>
            <person name="Stueber K."/>
            <person name="Theodoulou F.L."/>
            <person name="Tu H."/>
            <person name="Van de Peer Y."/>
            <person name="Verrier P.J."/>
            <person name="Waters E."/>
            <person name="Wood A."/>
            <person name="Yang L."/>
            <person name="Cove D."/>
            <person name="Cuming A."/>
            <person name="Hasebe M."/>
            <person name="Lucas S."/>
            <person name="Mishler D.B."/>
            <person name="Reski R."/>
            <person name="Grigoriev I."/>
            <person name="Quatrano R.S."/>
            <person name="Boore J.L."/>
        </authorList>
    </citation>
    <scope>NUCLEOTIDE SEQUENCE [LARGE SCALE GENOMIC DNA]</scope>
    <source>
        <strain evidence="5 6">cv. Gransden 2004</strain>
    </source>
</reference>
<feature type="compositionally biased region" description="Basic and acidic residues" evidence="1">
    <location>
        <begin position="42"/>
        <end position="71"/>
    </location>
</feature>
<feature type="region of interest" description="Disordered" evidence="1">
    <location>
        <begin position="473"/>
        <end position="521"/>
    </location>
</feature>
<evidence type="ECO:0000256" key="1">
    <source>
        <dbReference type="SAM" id="MobiDB-lite"/>
    </source>
</evidence>
<dbReference type="Proteomes" id="UP000006727">
    <property type="component" value="Chromosome 17"/>
</dbReference>
<evidence type="ECO:0000259" key="2">
    <source>
        <dbReference type="Pfam" id="PF14309"/>
    </source>
</evidence>
<dbReference type="PaxDb" id="3218-PP1S105_77V6.1"/>
<evidence type="ECO:0000259" key="3">
    <source>
        <dbReference type="Pfam" id="PF14383"/>
    </source>
</evidence>
<feature type="compositionally biased region" description="Polar residues" evidence="1">
    <location>
        <begin position="490"/>
        <end position="505"/>
    </location>
</feature>
<dbReference type="Pfam" id="PF14309">
    <property type="entry name" value="DUF4378"/>
    <property type="match status" value="1"/>
</dbReference>
<dbReference type="InterPro" id="IPR025486">
    <property type="entry name" value="DUF4378"/>
</dbReference>
<feature type="domain" description="DUF3741" evidence="3">
    <location>
        <begin position="87"/>
        <end position="112"/>
    </location>
</feature>
<sequence length="1194" mass="132406">MAQVRTPSHNHVQSSKIGGCTGAFFNLFDWNSSHRPASIKRLPAERPEKSLGRSTSFRDDRSAGTRGEKHRNASPAAKTSSLGKDREVTSDGDTNTKPPGLVARLMGLESLPEGPPHSKHRRSRTFSGSESTLLPEKASRPEKLALRDLLKQDHKSLDNSLRDEILVVPVEYKGTPETTSKRDVFPSPVKSIVKYVDSSPGSCRSVYALPYVHKDEKSPFLARLHTSPAHPSPVLQPSKCHNQMDSPVKNSPATKAKRASRFLEAAVKILEEISDHERDLPRESIGPRPITDFEISSPPSTGIDPLHCRSMRKVWRGSEDADSIDSRSNRSLASRGSVSFREPPMRDRICRDIFDTSFSERANSLSPPPRRSGSRKGAVVTCTGHKEVKGSGILRTPEASVGGFKTDVRKSPAGGGRAGNEFDQCLLDRAQFTHQTAASACKIKIAYSRTKTIPSDLEENDYLTSDEESCTRQFTFPEATVPRRSKSPADRSNFSKSPSNGTSSLAVKAKARAKGNSEKQFSLHVERQLLDKLPPPQLHGRSPSGSLLSQPDGLQPVRRSWDRVLQENLENLPPVSSGRILPNEIAKSRNANSSIHPKQFTSHMDEVKLSVRTRKHAAHKQDKQIVAATQSAASPALQRQSELPVAPRRTRRKSRQGCQKVRENSEPPSASRAGEKTTAASNLPGNRRIKNSEAVSSARREQLSGNYNHAVTQISKRGDNSAKQAAVRETNEPPEHSLKLDDGGHKVNDLGNYHDYESTEPALGEDAIHSISDFVDVKSDARVEGRETDLLDHDLQKLDQTQGPARDLFPVSDIGQLGLGELVLGMEDLHWDDDMVEQQREKPSRARYCEIQASGESLQSVCGSLDEDVCNVDAGSSPSPRKIARECLEADMLDESSTSVLMKHLPGKPLRLDLDMGEISPSSVLESPFGDSTTSESSIAETEQREANSLEEDDTMNLTDIVGELERENQMEVSSPTTVSMSTQEMTTCDKVRQALLDISSFKSLNQEHASEFMKDAKTGLYEEKTFVREVLSAAQLLSSPGRSPNWHVRDLAMDPFLFDKLEGGESCPENEGFLFESGGMWRSDRRLLFDCINESFSQGSRQYNDPHPWLRRPVIRNPPVQHKLVEEVHDQINEWRNLASHAIDTLIDIDMSTRAGKWTDFSEEVAEMCTEVEALLWNVMMDEVVHELDIFLH</sequence>
<reference evidence="5" key="3">
    <citation type="submission" date="2020-12" db="UniProtKB">
        <authorList>
            <consortium name="EnsemblPlants"/>
        </authorList>
    </citation>
    <scope>IDENTIFICATION</scope>
</reference>
<dbReference type="InterPro" id="IPR032795">
    <property type="entry name" value="DUF3741-assoc"/>
</dbReference>
<feature type="region of interest" description="Disordered" evidence="1">
    <location>
        <begin position="922"/>
        <end position="951"/>
    </location>
</feature>
<dbReference type="AlphaFoldDB" id="A0A2K1J3H2"/>
<dbReference type="Pfam" id="PF14383">
    <property type="entry name" value="VARLMGL"/>
    <property type="match status" value="1"/>
</dbReference>
<feature type="region of interest" description="Disordered" evidence="1">
    <location>
        <begin position="280"/>
        <end position="340"/>
    </location>
</feature>
<feature type="region of interest" description="Disordered" evidence="1">
    <location>
        <begin position="630"/>
        <end position="744"/>
    </location>
</feature>
<feature type="region of interest" description="Disordered" evidence="1">
    <location>
        <begin position="533"/>
        <end position="554"/>
    </location>
</feature>
<dbReference type="Gramene" id="Pp3c17_11090V3.1">
    <property type="protein sequence ID" value="Pp3c17_11090V3.1"/>
    <property type="gene ID" value="Pp3c17_11090"/>
</dbReference>
<evidence type="ECO:0000313" key="4">
    <source>
        <dbReference type="EMBL" id="PNR36068.1"/>
    </source>
</evidence>
<feature type="compositionally biased region" description="Basic and acidic residues" evidence="1">
    <location>
        <begin position="316"/>
        <end position="328"/>
    </location>
</feature>
<gene>
    <name evidence="5" type="primary">LOC112294094</name>
    <name evidence="4" type="ORF">PHYPA_021918</name>
</gene>
<accession>A0A2K1J3H2</accession>
<proteinExistence type="predicted"/>
<dbReference type="EnsemblPlants" id="Pp3c17_11090V3.2">
    <property type="protein sequence ID" value="Pp3c17_11090V3.2"/>
    <property type="gene ID" value="Pp3c17_11090"/>
</dbReference>
<keyword evidence="6" id="KW-1185">Reference proteome</keyword>